<evidence type="ECO:0000313" key="2">
    <source>
        <dbReference type="Proteomes" id="UP000715781"/>
    </source>
</evidence>
<reference evidence="1" key="1">
    <citation type="submission" date="2021-05" db="EMBL/GenBank/DDBJ databases">
        <authorList>
            <person name="Pietrasiak N."/>
            <person name="Ward R."/>
            <person name="Stajich J.E."/>
            <person name="Kurbessoian T."/>
        </authorList>
    </citation>
    <scope>NUCLEOTIDE SEQUENCE</scope>
    <source>
        <strain evidence="1">JT2-VF2</strain>
    </source>
</reference>
<proteinExistence type="predicted"/>
<gene>
    <name evidence="1" type="ORF">KME32_21245</name>
</gene>
<dbReference type="AlphaFoldDB" id="A0A951Q003"/>
<dbReference type="Proteomes" id="UP000715781">
    <property type="component" value="Unassembled WGS sequence"/>
</dbReference>
<evidence type="ECO:0000313" key="1">
    <source>
        <dbReference type="EMBL" id="MBW4563619.1"/>
    </source>
</evidence>
<organism evidence="1 2">
    <name type="scientific">Mojavia pulchra JT2-VF2</name>
    <dbReference type="NCBI Taxonomy" id="287848"/>
    <lineage>
        <taxon>Bacteria</taxon>
        <taxon>Bacillati</taxon>
        <taxon>Cyanobacteriota</taxon>
        <taxon>Cyanophyceae</taxon>
        <taxon>Nostocales</taxon>
        <taxon>Nostocaceae</taxon>
    </lineage>
</organism>
<sequence length="58" mass="6668">MIRINDRLRLHCRHKISGSIVVGVLGDRNYDDRLFIVLCEILDVMLFPRSPLSICGEV</sequence>
<dbReference type="EMBL" id="JAHHHN010000014">
    <property type="protein sequence ID" value="MBW4563619.1"/>
    <property type="molecule type" value="Genomic_DNA"/>
</dbReference>
<accession>A0A951Q003</accession>
<protein>
    <submittedName>
        <fullName evidence="1">Uncharacterized protein</fullName>
    </submittedName>
</protein>
<reference evidence="1" key="2">
    <citation type="journal article" date="2022" name="Microbiol. Resour. Announc.">
        <title>Metagenome Sequencing to Explore Phylogenomics of Terrestrial Cyanobacteria.</title>
        <authorList>
            <person name="Ward R.D."/>
            <person name="Stajich J.E."/>
            <person name="Johansen J.R."/>
            <person name="Huntemann M."/>
            <person name="Clum A."/>
            <person name="Foster B."/>
            <person name="Foster B."/>
            <person name="Roux S."/>
            <person name="Palaniappan K."/>
            <person name="Varghese N."/>
            <person name="Mukherjee S."/>
            <person name="Reddy T.B.K."/>
            <person name="Daum C."/>
            <person name="Copeland A."/>
            <person name="Chen I.A."/>
            <person name="Ivanova N.N."/>
            <person name="Kyrpides N.C."/>
            <person name="Shapiro N."/>
            <person name="Eloe-Fadrosh E.A."/>
            <person name="Pietrasiak N."/>
        </authorList>
    </citation>
    <scope>NUCLEOTIDE SEQUENCE</scope>
    <source>
        <strain evidence="1">JT2-VF2</strain>
    </source>
</reference>
<name>A0A951Q003_9NOST</name>
<comment type="caution">
    <text evidence="1">The sequence shown here is derived from an EMBL/GenBank/DDBJ whole genome shotgun (WGS) entry which is preliminary data.</text>
</comment>